<evidence type="ECO:0000256" key="1">
    <source>
        <dbReference type="ARBA" id="ARBA00001933"/>
    </source>
</evidence>
<keyword evidence="4" id="KW-0808">Transferase</keyword>
<dbReference type="SUPFAM" id="SSF56752">
    <property type="entry name" value="D-aminoacid aminotransferase-like PLP-dependent enzymes"/>
    <property type="match status" value="1"/>
</dbReference>
<dbReference type="PIRSF" id="PIRSF006468">
    <property type="entry name" value="BCAT1"/>
    <property type="match status" value="1"/>
</dbReference>
<sequence>MGTAAVREQKVGGANLDWGSLFFSHQDVHCHVQYKWRGGTWDKGAEIKEPYMNMHVMANVFHYGQAIFEGQKVFHCKDGKVRIFRDAANFGRMTRGAERLGMPSMPQEMFHEAIDRAIRANLDFVPPYGSNGALYVRPFMVGSGKQLGLGPSDEFLFTVVVAPVGSYYKTAGLTPIPCKVIDDFDRAAPQGVGQVKCAGNYAADIVPSKKAKEEGFPIGLYLDAKEHRYIEEFNTSNFVAISKDGKTYITPDSQSVLESVTNKCLEDLARDHGLQVERRRIDFDAEVANFGEVGAVGTAVVITAIKSITRGTTVHEFKAPDVLQKLHDAVRAIQVGEAPDTHGWLRELSAA</sequence>
<dbReference type="GO" id="GO:0009081">
    <property type="term" value="P:branched-chain amino acid metabolic process"/>
    <property type="evidence" value="ECO:0007669"/>
    <property type="project" value="InterPro"/>
</dbReference>
<dbReference type="Gene3D" id="3.30.470.10">
    <property type="match status" value="1"/>
</dbReference>
<evidence type="ECO:0000256" key="4">
    <source>
        <dbReference type="ARBA" id="ARBA00022679"/>
    </source>
</evidence>
<protein>
    <recommendedName>
        <fullName evidence="8">Branched-chain-amino-acid transaminase</fullName>
    </recommendedName>
</protein>
<dbReference type="CDD" id="cd01557">
    <property type="entry name" value="BCAT_beta_family"/>
    <property type="match status" value="1"/>
</dbReference>
<dbReference type="InterPro" id="IPR043131">
    <property type="entry name" value="BCAT-like_N"/>
</dbReference>
<feature type="modified residue" description="N6-(pyridoxal phosphate)lysine" evidence="6">
    <location>
        <position position="196"/>
    </location>
</feature>
<dbReference type="PANTHER" id="PTHR42825:SF2">
    <property type="entry name" value="BRANCHED-CHAIN-AMINO-ACID AMINOTRANSFERASE 3, CHLOROPLASTIC-RELATED"/>
    <property type="match status" value="1"/>
</dbReference>
<dbReference type="InterPro" id="IPR033939">
    <property type="entry name" value="BCAT_family"/>
</dbReference>
<dbReference type="Gene3D" id="3.20.10.10">
    <property type="entry name" value="D-amino Acid Aminotransferase, subunit A, domain 2"/>
    <property type="match status" value="1"/>
</dbReference>
<keyword evidence="3" id="KW-0032">Aminotransferase</keyword>
<comment type="cofactor">
    <cofactor evidence="1">
        <name>pyridoxal 5'-phosphate</name>
        <dbReference type="ChEBI" id="CHEBI:597326"/>
    </cofactor>
</comment>
<name>A0A6V0I6T2_9DINO</name>
<evidence type="ECO:0000256" key="3">
    <source>
        <dbReference type="ARBA" id="ARBA00022576"/>
    </source>
</evidence>
<keyword evidence="5" id="KW-0663">Pyridoxal phosphate</keyword>
<evidence type="ECO:0000256" key="5">
    <source>
        <dbReference type="ARBA" id="ARBA00022898"/>
    </source>
</evidence>
<comment type="similarity">
    <text evidence="2">Belongs to the class-IV pyridoxal-phosphate-dependent aminotransferase family.</text>
</comment>
<proteinExistence type="inferred from homology"/>
<evidence type="ECO:0000256" key="2">
    <source>
        <dbReference type="ARBA" id="ARBA00009320"/>
    </source>
</evidence>
<dbReference type="InterPro" id="IPR001544">
    <property type="entry name" value="Aminotrans_IV"/>
</dbReference>
<dbReference type="NCBIfam" id="TIGR01123">
    <property type="entry name" value="ilvE_II"/>
    <property type="match status" value="1"/>
</dbReference>
<dbReference type="InterPro" id="IPR005786">
    <property type="entry name" value="B_amino_transII"/>
</dbReference>
<dbReference type="NCBIfam" id="NF009897">
    <property type="entry name" value="PRK13357.1"/>
    <property type="match status" value="1"/>
</dbReference>
<dbReference type="EMBL" id="HBGW01103527">
    <property type="protein sequence ID" value="CAD9647661.1"/>
    <property type="molecule type" value="Transcribed_RNA"/>
</dbReference>
<dbReference type="InterPro" id="IPR043132">
    <property type="entry name" value="BCAT-like_C"/>
</dbReference>
<gene>
    <name evidence="7" type="ORF">BRAN1462_LOCUS65483</name>
</gene>
<dbReference type="AlphaFoldDB" id="A0A6V0I6T2"/>
<evidence type="ECO:0000256" key="6">
    <source>
        <dbReference type="PIRSR" id="PIRSR006468-1"/>
    </source>
</evidence>
<reference evidence="7" key="1">
    <citation type="submission" date="2021-01" db="EMBL/GenBank/DDBJ databases">
        <authorList>
            <person name="Corre E."/>
            <person name="Pelletier E."/>
            <person name="Niang G."/>
            <person name="Scheremetjew M."/>
            <person name="Finn R."/>
            <person name="Kale V."/>
            <person name="Holt S."/>
            <person name="Cochrane G."/>
            <person name="Meng A."/>
            <person name="Brown T."/>
            <person name="Cohen L."/>
        </authorList>
    </citation>
    <scope>NUCLEOTIDE SEQUENCE</scope>
    <source>
        <strain evidence="7">RCC3387</strain>
    </source>
</reference>
<dbReference type="GO" id="GO:0004084">
    <property type="term" value="F:branched-chain-amino-acid transaminase activity"/>
    <property type="evidence" value="ECO:0007669"/>
    <property type="project" value="InterPro"/>
</dbReference>
<organism evidence="7">
    <name type="scientific">Zooxanthella nutricula</name>
    <dbReference type="NCBI Taxonomy" id="1333877"/>
    <lineage>
        <taxon>Eukaryota</taxon>
        <taxon>Sar</taxon>
        <taxon>Alveolata</taxon>
        <taxon>Dinophyceae</taxon>
        <taxon>Peridiniales</taxon>
        <taxon>Peridiniales incertae sedis</taxon>
        <taxon>Zooxanthella</taxon>
    </lineage>
</organism>
<dbReference type="Pfam" id="PF01063">
    <property type="entry name" value="Aminotran_4"/>
    <property type="match status" value="1"/>
</dbReference>
<accession>A0A6V0I6T2</accession>
<evidence type="ECO:0008006" key="8">
    <source>
        <dbReference type="Google" id="ProtNLM"/>
    </source>
</evidence>
<evidence type="ECO:0000313" key="7">
    <source>
        <dbReference type="EMBL" id="CAD9647661.1"/>
    </source>
</evidence>
<dbReference type="PANTHER" id="PTHR42825">
    <property type="entry name" value="AMINO ACID AMINOTRANSFERASE"/>
    <property type="match status" value="1"/>
</dbReference>
<dbReference type="InterPro" id="IPR036038">
    <property type="entry name" value="Aminotransferase-like"/>
</dbReference>